<dbReference type="Gene3D" id="3.30.70.330">
    <property type="match status" value="2"/>
</dbReference>
<dbReference type="InterPro" id="IPR024768">
    <property type="entry name" value="Marf1"/>
</dbReference>
<dbReference type="InterPro" id="IPR041966">
    <property type="entry name" value="LOTUS-like"/>
</dbReference>
<dbReference type="InterPro" id="IPR021139">
    <property type="entry name" value="NYN"/>
</dbReference>
<feature type="region of interest" description="Disordered" evidence="3">
    <location>
        <begin position="1588"/>
        <end position="1624"/>
    </location>
</feature>
<gene>
    <name evidence="5" type="ORF">Pcinc_019252</name>
</gene>
<feature type="domain" description="HTH OST-type" evidence="4">
    <location>
        <begin position="1116"/>
        <end position="1190"/>
    </location>
</feature>
<dbReference type="CDD" id="cd12256">
    <property type="entry name" value="RRM2_LKAP"/>
    <property type="match status" value="1"/>
</dbReference>
<evidence type="ECO:0000313" key="5">
    <source>
        <dbReference type="EMBL" id="KAK3875907.1"/>
    </source>
</evidence>
<dbReference type="InterPro" id="IPR034191">
    <property type="entry name" value="MARF1_RRM2"/>
</dbReference>
<feature type="domain" description="HTH OST-type" evidence="4">
    <location>
        <begin position="1192"/>
        <end position="1267"/>
    </location>
</feature>
<dbReference type="GO" id="GO:0004540">
    <property type="term" value="F:RNA nuclease activity"/>
    <property type="evidence" value="ECO:0007669"/>
    <property type="project" value="InterPro"/>
</dbReference>
<feature type="compositionally biased region" description="Polar residues" evidence="3">
    <location>
        <begin position="1776"/>
        <end position="1806"/>
    </location>
</feature>
<feature type="domain" description="HTH OST-type" evidence="4">
    <location>
        <begin position="1354"/>
        <end position="1427"/>
    </location>
</feature>
<keyword evidence="2" id="KW-0694">RNA-binding</keyword>
<dbReference type="CDD" id="cd10910">
    <property type="entry name" value="PIN_limkain_b1_N_like"/>
    <property type="match status" value="1"/>
</dbReference>
<dbReference type="PROSITE" id="PS51644">
    <property type="entry name" value="HTH_OST"/>
    <property type="match status" value="5"/>
</dbReference>
<dbReference type="GO" id="GO:1905762">
    <property type="term" value="F:CCR4-NOT complex binding"/>
    <property type="evidence" value="ECO:0007669"/>
    <property type="project" value="TreeGrafter"/>
</dbReference>
<feature type="compositionally biased region" description="Acidic residues" evidence="3">
    <location>
        <begin position="314"/>
        <end position="332"/>
    </location>
</feature>
<dbReference type="SUPFAM" id="SSF54928">
    <property type="entry name" value="RNA-binding domain, RBD"/>
    <property type="match status" value="1"/>
</dbReference>
<feature type="region of interest" description="Disordered" evidence="3">
    <location>
        <begin position="1773"/>
        <end position="1832"/>
    </location>
</feature>
<dbReference type="GO" id="GO:0010468">
    <property type="term" value="P:regulation of gene expression"/>
    <property type="evidence" value="ECO:0007669"/>
    <property type="project" value="InterPro"/>
</dbReference>
<feature type="region of interest" description="Disordered" evidence="3">
    <location>
        <begin position="309"/>
        <end position="345"/>
    </location>
</feature>
<dbReference type="Pfam" id="PF01936">
    <property type="entry name" value="NYN"/>
    <property type="match status" value="1"/>
</dbReference>
<reference evidence="5" key="1">
    <citation type="submission" date="2023-10" db="EMBL/GenBank/DDBJ databases">
        <title>Genome assemblies of two species of porcelain crab, Petrolisthes cinctipes and Petrolisthes manimaculis (Anomura: Porcellanidae).</title>
        <authorList>
            <person name="Angst P."/>
        </authorList>
    </citation>
    <scope>NUCLEOTIDE SEQUENCE</scope>
    <source>
        <strain evidence="5">PB745_01</strain>
        <tissue evidence="5">Gill</tissue>
    </source>
</reference>
<protein>
    <recommendedName>
        <fullName evidence="4">HTH OST-type domain-containing protein</fullName>
    </recommendedName>
</protein>
<dbReference type="PANTHER" id="PTHR14379:SF3">
    <property type="entry name" value="MEIOSIS REGULATOR AND MRNA STABILITY FACTOR 1"/>
    <property type="match status" value="1"/>
</dbReference>
<dbReference type="GO" id="GO:0005777">
    <property type="term" value="C:peroxisome"/>
    <property type="evidence" value="ECO:0007669"/>
    <property type="project" value="InterPro"/>
</dbReference>
<dbReference type="CDD" id="cd08824">
    <property type="entry name" value="LOTUS"/>
    <property type="match status" value="1"/>
</dbReference>
<feature type="domain" description="HTH OST-type" evidence="4">
    <location>
        <begin position="1496"/>
        <end position="1569"/>
    </location>
</feature>
<proteinExistence type="predicted"/>
<dbReference type="InterPro" id="IPR025605">
    <property type="entry name" value="OST-HTH/LOTUS_dom"/>
</dbReference>
<comment type="caution">
    <text evidence="5">The sequence shown here is derived from an EMBL/GenBank/DDBJ whole genome shotgun (WGS) entry which is preliminary data.</text>
</comment>
<dbReference type="Pfam" id="PF19687">
    <property type="entry name" value="MARF1_LOTUS"/>
    <property type="match status" value="1"/>
</dbReference>
<dbReference type="Pfam" id="PF11608">
    <property type="entry name" value="RRM_MARF1"/>
    <property type="match status" value="1"/>
</dbReference>
<evidence type="ECO:0000256" key="2">
    <source>
        <dbReference type="ARBA" id="ARBA00022884"/>
    </source>
</evidence>
<accession>A0AAE1FKM0</accession>
<feature type="compositionally biased region" description="Pro residues" evidence="3">
    <location>
        <begin position="1613"/>
        <end position="1622"/>
    </location>
</feature>
<dbReference type="Pfam" id="PF12872">
    <property type="entry name" value="OST-HTH"/>
    <property type="match status" value="5"/>
</dbReference>
<sequence>MSGKYDFPEVLPSPPSPSSGDTLLGPTRFLLSTDSAESSGAFYGFNSNFSDFDTTRVNCNDISKESVALNSQQPSQATKCKDSKVGRLQEANGGGQQHVHHNNRDGKPLFYVPEIVNGKEVVTLTTSCHTPTHNTSSTSFSKMGVNCDLATYVENTNCVPEDAMNINKGNANTLNYDICADVPVSVQDNVFLLTPENFASTLSRSSTGTSSLVDLESILPELPTRLEACIKESVRKVRCTHTQGDVMALTPKTVQTSSETTEGKNTSTKAIITPNKFAHATYSPRGVTKEEGGRSGVVRSLYSYYSNNGTESELMSESEEELEELEEEDERKEEERQSKQQAASLYDNGRLPPIGVFWDIENCQVPKGLSATHVVQAIRARFFNDHREAEFMCVCDTLKELSKILEELNDAQVNVVHIGSTVKNAADDKLLQSMRRFADIHGPGATIILISGDSNFATELYDLRYRKNLRVILVHNAHAQDSLKLCAHETALFSEVTQQLPQRTLKPKGNTVRRPRDIVVKNLPDGMDESAVRRRLSMLSANCGGKVGRIRNNSATISFQTPELAARDQARPRDLPALISLWAKKRLDGEDVYGSRILCNFGSVKNFEKEGSPRVDNTGKFSQFPRDREDFSESVKTGVTQCFQNFPTAAMGEVGTGTLSSWRVKESVVDPGAPHQHTSAFKSYGKCGPVTSQPGDQFASPRPWRNTGCRTLSQSNVNTCGGTRVLSQDYSLQNDVQFRMSSPPTSSFPLRTPDSYSFDSTINSRLRSPSPQMLGGVGGLNNTWNSPTTIADLQGQVVYSLRDLTVSDPSSTDSVLGGLAQMPVELHITNLDQNIDARELKRILFTVFRDHVMVLHVSVFVQSDGNLAATLRVPSPQDAQYAISQLHRRKIGTKRIIISYVNHNQPSPELKRSKVVALLQEVPRKKLPLFTFRELYENRYHETIGVSDLYSMRDYVTVSDNSTGRMLSLHPQLRHIHSPVPTEYTEEEDGSNMSRYCKVHCSGPDKSVGWAEREQDSSLPNVNLTLRVLAGSIHSLLQSHSGSLPLASLPDCYQAEVGPLQEYEEGVPLEHLVSCLPGVCILTAATGYKTIIWKENKITDEAEELARCVSPPLISQLALFSRELVDLLKTFPSCHLLFARFIPAYHHHFGRQCRVADYGFTKLADLFDALPHIIQVLGEGTKRMLTLAHRAQVKRFSSDLLRVLKNQPAKAITLETFPSAYEKTITRPWNITDYGVCDIEDMLAEVGETTVIVNRLGRETTIAIPKREQTPDEIERTRQFATEVVELLRHSPQCKMQFNRFIPAYHHHFGRQCKVADYGFSKLIELFEAIPDILQVFDDEEDGEKQLQLAERERVRVLGEQVGAVVRGAPHQAIKISALTQVFTHYYGYSLKASQYGCQSLEQLMAKLRNHVKLVETGGEPLVTLVDRGYVHEVMVRVRRVLWDIPTCSAPLDKFINTYIQCFNHPPNLEIIKRDLEEVVVIVEGEGETGQINLVPLQVFARDLLTLLQQAGGRMLLLSFDKAYLDRYGVPCRPARYGFPNLVALVQALGDMVSVMGRGTKRVMVLNRAAVPSLPLFNDIPSDNSSVYVEDGGVTEVEPPPASQLPQPNKVTSPPPPPPPPQCDYQHLIQETGSNGHLVVSVNPPVSHQSFQSTSPVVYPGSPAPTGGSVIWGQVWSPQYPVMPPLSPAHYMVPTIPMNWGSMPASSPVGQVSSNSSPGPYPSNMTSPISIHTLDELAKQECSNKIDEELNAPPSANELPSPELLTQMAAAPQMVPDTTTSYTDPQNQAGVEGEGSSNDVWSNSSKGEAATAPPSAPKLHPKRRIAAQFTSS</sequence>
<dbReference type="PANTHER" id="PTHR14379">
    <property type="entry name" value="LIMKAIN B LKAP"/>
    <property type="match status" value="1"/>
</dbReference>
<evidence type="ECO:0000313" key="6">
    <source>
        <dbReference type="Proteomes" id="UP001286313"/>
    </source>
</evidence>
<dbReference type="InterPro" id="IPR045602">
    <property type="entry name" value="MARF1_LOTUS"/>
</dbReference>
<dbReference type="Gene3D" id="3.40.50.1010">
    <property type="entry name" value="5'-nuclease"/>
    <property type="match status" value="1"/>
</dbReference>
<dbReference type="CDD" id="cd09981">
    <property type="entry name" value="LOTUS_5_Limkain_b1"/>
    <property type="match status" value="1"/>
</dbReference>
<dbReference type="EMBL" id="JAWQEG010001898">
    <property type="protein sequence ID" value="KAK3875907.1"/>
    <property type="molecule type" value="Genomic_DNA"/>
</dbReference>
<dbReference type="InterPro" id="IPR035979">
    <property type="entry name" value="RBD_domain_sf"/>
</dbReference>
<feature type="region of interest" description="Disordered" evidence="3">
    <location>
        <begin position="1"/>
        <end position="25"/>
    </location>
</feature>
<dbReference type="InterPro" id="IPR012677">
    <property type="entry name" value="Nucleotide-bd_a/b_plait_sf"/>
</dbReference>
<dbReference type="Gene3D" id="3.30.420.610">
    <property type="entry name" value="LOTUS domain-like"/>
    <property type="match status" value="3"/>
</dbReference>
<evidence type="ECO:0000256" key="1">
    <source>
        <dbReference type="ARBA" id="ARBA00022737"/>
    </source>
</evidence>
<keyword evidence="1" id="KW-0677">Repeat</keyword>
<dbReference type="InterPro" id="IPR034189">
    <property type="entry name" value="MARF1_RRM1"/>
</dbReference>
<dbReference type="Proteomes" id="UP001286313">
    <property type="component" value="Unassembled WGS sequence"/>
</dbReference>
<organism evidence="5 6">
    <name type="scientific">Petrolisthes cinctipes</name>
    <name type="common">Flat porcelain crab</name>
    <dbReference type="NCBI Taxonomy" id="88211"/>
    <lineage>
        <taxon>Eukaryota</taxon>
        <taxon>Metazoa</taxon>
        <taxon>Ecdysozoa</taxon>
        <taxon>Arthropoda</taxon>
        <taxon>Crustacea</taxon>
        <taxon>Multicrustacea</taxon>
        <taxon>Malacostraca</taxon>
        <taxon>Eumalacostraca</taxon>
        <taxon>Eucarida</taxon>
        <taxon>Decapoda</taxon>
        <taxon>Pleocyemata</taxon>
        <taxon>Anomura</taxon>
        <taxon>Galatheoidea</taxon>
        <taxon>Porcellanidae</taxon>
        <taxon>Petrolisthes</taxon>
    </lineage>
</organism>
<name>A0AAE1FKM0_PETCI</name>
<keyword evidence="6" id="KW-1185">Reference proteome</keyword>
<evidence type="ECO:0000256" key="3">
    <source>
        <dbReference type="SAM" id="MobiDB-lite"/>
    </source>
</evidence>
<feature type="domain" description="HTH OST-type" evidence="4">
    <location>
        <begin position="1276"/>
        <end position="1351"/>
    </location>
</feature>
<dbReference type="GO" id="GO:0003723">
    <property type="term" value="F:RNA binding"/>
    <property type="evidence" value="ECO:0007669"/>
    <property type="project" value="UniProtKB-KW"/>
</dbReference>
<evidence type="ECO:0000259" key="4">
    <source>
        <dbReference type="PROSITE" id="PS51644"/>
    </source>
</evidence>